<protein>
    <submittedName>
        <fullName evidence="1">Uncharacterized protein</fullName>
    </submittedName>
</protein>
<keyword evidence="2" id="KW-1185">Reference proteome</keyword>
<evidence type="ECO:0000313" key="1">
    <source>
        <dbReference type="EMBL" id="VVD31600.1"/>
    </source>
</evidence>
<name>A0A5Q4ZRT0_9BURK</name>
<organism evidence="1 2">
    <name type="scientific">Paraburkholderia dioscoreae</name>
    <dbReference type="NCBI Taxonomy" id="2604047"/>
    <lineage>
        <taxon>Bacteria</taxon>
        <taxon>Pseudomonadati</taxon>
        <taxon>Pseudomonadota</taxon>
        <taxon>Betaproteobacteria</taxon>
        <taxon>Burkholderiales</taxon>
        <taxon>Burkholderiaceae</taxon>
        <taxon>Paraburkholderia</taxon>
    </lineage>
</organism>
<dbReference type="KEGG" id="pdio:PDMSB3_0297.1"/>
<accession>A0A5Q4ZRT0</accession>
<evidence type="ECO:0000313" key="2">
    <source>
        <dbReference type="Proteomes" id="UP000325811"/>
    </source>
</evidence>
<dbReference type="AlphaFoldDB" id="A0A5Q4ZRT0"/>
<dbReference type="Proteomes" id="UP000325811">
    <property type="component" value="Chromosome II"/>
</dbReference>
<gene>
    <name evidence="1" type="ORF">PDMSB3_0297</name>
</gene>
<reference evidence="1 2" key="1">
    <citation type="submission" date="2019-08" db="EMBL/GenBank/DDBJ databases">
        <authorList>
            <person name="Herpell B J."/>
        </authorList>
    </citation>
    <scope>NUCLEOTIDE SEQUENCE [LARGE SCALE GENOMIC DNA]</scope>
    <source>
        <strain evidence="2">Msb3</strain>
    </source>
</reference>
<proteinExistence type="predicted"/>
<dbReference type="EMBL" id="LR699554">
    <property type="protein sequence ID" value="VVD31600.1"/>
    <property type="molecule type" value="Genomic_DNA"/>
</dbReference>
<sequence>MKVLGRHVHMIDGTRPYTERVHATHRIYTPASAGSCMSYETRSR</sequence>